<evidence type="ECO:0000313" key="2">
    <source>
        <dbReference type="EMBL" id="SBW27111.1"/>
    </source>
</evidence>
<gene>
    <name evidence="2" type="ORF">FDG2_5172</name>
</gene>
<proteinExistence type="predicted"/>
<organism evidence="2 3">
    <name type="scientific">Candidatus Protofrankia californiensis</name>
    <dbReference type="NCBI Taxonomy" id="1839754"/>
    <lineage>
        <taxon>Bacteria</taxon>
        <taxon>Bacillati</taxon>
        <taxon>Actinomycetota</taxon>
        <taxon>Actinomycetes</taxon>
        <taxon>Frankiales</taxon>
        <taxon>Frankiaceae</taxon>
        <taxon>Protofrankia</taxon>
    </lineage>
</organism>
<protein>
    <submittedName>
        <fullName evidence="2">Helicase domain protein</fullName>
    </submittedName>
</protein>
<reference evidence="3" key="1">
    <citation type="submission" date="2016-02" db="EMBL/GenBank/DDBJ databases">
        <authorList>
            <person name="Wibberg D."/>
        </authorList>
    </citation>
    <scope>NUCLEOTIDE SEQUENCE [LARGE SCALE GENOMIC DNA]</scope>
</reference>
<evidence type="ECO:0000313" key="3">
    <source>
        <dbReference type="Proteomes" id="UP000199013"/>
    </source>
</evidence>
<feature type="compositionally biased region" description="Pro residues" evidence="1">
    <location>
        <begin position="1"/>
        <end position="20"/>
    </location>
</feature>
<name>A0A1C3PBB0_9ACTN</name>
<feature type="region of interest" description="Disordered" evidence="1">
    <location>
        <begin position="1"/>
        <end position="43"/>
    </location>
</feature>
<keyword evidence="3" id="KW-1185">Reference proteome</keyword>
<keyword evidence="2" id="KW-0547">Nucleotide-binding</keyword>
<accession>A0A1C3PBB0</accession>
<keyword evidence="2" id="KW-0347">Helicase</keyword>
<dbReference type="EMBL" id="FLUV01002168">
    <property type="protein sequence ID" value="SBW27111.1"/>
    <property type="molecule type" value="Genomic_DNA"/>
</dbReference>
<dbReference type="Proteomes" id="UP000199013">
    <property type="component" value="Unassembled WGS sequence"/>
</dbReference>
<evidence type="ECO:0000256" key="1">
    <source>
        <dbReference type="SAM" id="MobiDB-lite"/>
    </source>
</evidence>
<keyword evidence="2" id="KW-0378">Hydrolase</keyword>
<feature type="compositionally biased region" description="Low complexity" evidence="1">
    <location>
        <begin position="21"/>
        <end position="30"/>
    </location>
</feature>
<keyword evidence="2" id="KW-0067">ATP-binding</keyword>
<sequence>MPSPSVPPLSRPTRCPPPTSRTPTTTPTCRNSPGSSPTCGGWPKLADGAPERLTAALAPLVDGYRAWIARREAAVDDPASHLGPYRLDAADALGKARDAADRISAGISRLATDPVARAAFGFANRAMHLQRVHTKAAAGRHNAADRLLDDVLSEVDVPANRSWRPFQLAFILLCLPALADPDHPERSDDRRSAVADLLWFPTGGGKTKVYLGLTAFTLAVCRLAPASGGLDPTAGVAVLMRYTLRLLTIQQFQRATALICACETLRQAGPSRRGATPFRIGLWVGGRVTPNRTDGAEVWLSERRRGTGLRAGGGGSSHQLTS</sequence>
<dbReference type="GO" id="GO:0004386">
    <property type="term" value="F:helicase activity"/>
    <property type="evidence" value="ECO:0007669"/>
    <property type="project" value="UniProtKB-KW"/>
</dbReference>
<dbReference type="AlphaFoldDB" id="A0A1C3PBB0"/>